<dbReference type="RefSeq" id="WP_191125840.1">
    <property type="nucleotide sequence ID" value="NZ_JACXWY010000028.1"/>
</dbReference>
<evidence type="ECO:0000256" key="1">
    <source>
        <dbReference type="SAM" id="Phobius"/>
    </source>
</evidence>
<accession>A0A927EG25</accession>
<gene>
    <name evidence="2" type="ORF">IED13_25400</name>
</gene>
<dbReference type="AlphaFoldDB" id="A0A927EG25"/>
<feature type="transmembrane region" description="Helical" evidence="1">
    <location>
        <begin position="45"/>
        <end position="66"/>
    </location>
</feature>
<dbReference type="Proteomes" id="UP000619295">
    <property type="component" value="Unassembled WGS sequence"/>
</dbReference>
<protein>
    <submittedName>
        <fullName evidence="2">Uncharacterized protein</fullName>
    </submittedName>
</protein>
<sequence length="70" mass="7633">MNLQAEIARIERRQAEVRAFVDERCALSRAVLERVPHMHHGSPPWVFAAGGVLAAILLIGYGALLAKLAT</sequence>
<evidence type="ECO:0000313" key="2">
    <source>
        <dbReference type="EMBL" id="MBD3849049.1"/>
    </source>
</evidence>
<comment type="caution">
    <text evidence="2">The sequence shown here is derived from an EMBL/GenBank/DDBJ whole genome shotgun (WGS) entry which is preliminary data.</text>
</comment>
<organism evidence="2 3">
    <name type="scientific">Bosea spartocytisi</name>
    <dbReference type="NCBI Taxonomy" id="2773451"/>
    <lineage>
        <taxon>Bacteria</taxon>
        <taxon>Pseudomonadati</taxon>
        <taxon>Pseudomonadota</taxon>
        <taxon>Alphaproteobacteria</taxon>
        <taxon>Hyphomicrobiales</taxon>
        <taxon>Boseaceae</taxon>
        <taxon>Bosea</taxon>
    </lineage>
</organism>
<reference evidence="2" key="1">
    <citation type="submission" date="2020-09" db="EMBL/GenBank/DDBJ databases">
        <title>Bosea spartocytisi sp. nov. a root nodule endophyte of Spartocytisus supranubius in the high mountain ecosystem fo the Teide National Park (Canary Islands, Spain).</title>
        <authorList>
            <person name="Pulido-Suarez L."/>
            <person name="Peix A."/>
            <person name="Igual J.M."/>
            <person name="Socas-Perez N."/>
            <person name="Velazquez E."/>
            <person name="Flores-Felix J.D."/>
            <person name="Leon-Barrios M."/>
        </authorList>
    </citation>
    <scope>NUCLEOTIDE SEQUENCE</scope>
    <source>
        <strain evidence="2">SSUT16</strain>
    </source>
</reference>
<keyword evidence="3" id="KW-1185">Reference proteome</keyword>
<dbReference type="EMBL" id="JACXWY010000028">
    <property type="protein sequence ID" value="MBD3849049.1"/>
    <property type="molecule type" value="Genomic_DNA"/>
</dbReference>
<proteinExistence type="predicted"/>
<evidence type="ECO:0000313" key="3">
    <source>
        <dbReference type="Proteomes" id="UP000619295"/>
    </source>
</evidence>
<name>A0A927EG25_9HYPH</name>
<keyword evidence="1" id="KW-1133">Transmembrane helix</keyword>
<keyword evidence="1" id="KW-0812">Transmembrane</keyword>
<keyword evidence="1" id="KW-0472">Membrane</keyword>